<protein>
    <submittedName>
        <fullName evidence="1">Uncharacterized protein</fullName>
    </submittedName>
</protein>
<gene>
    <name evidence="1" type="ORF">BK750_00065</name>
</gene>
<sequence>MKLSEQREKALSHWKFNLSIGLNNEEGFYISLDDWLTHDYYKIKSDLICGGCRIYNSGDGLRAYLWLETYLDLIQSQEFIPKFIDILCYEDYQKELMEMFEKHNSISEDTKMLTALGRIHKLQNNSVYTFEVLEELKNVLKSKNIPFRQITLKDMRVAYKKERVE</sequence>
<evidence type="ECO:0000313" key="2">
    <source>
        <dbReference type="Proteomes" id="UP000194853"/>
    </source>
</evidence>
<dbReference type="EMBL" id="MOOS01000002">
    <property type="protein sequence ID" value="OUB78418.1"/>
    <property type="molecule type" value="Genomic_DNA"/>
</dbReference>
<name>A0A9X6R632_BACTJ</name>
<dbReference type="RefSeq" id="WP_086403528.1">
    <property type="nucleotide sequence ID" value="NZ_MOOS01000002.1"/>
</dbReference>
<dbReference type="AlphaFoldDB" id="A0A9X6R632"/>
<accession>A0A9X6R632</accession>
<reference evidence="1 2" key="1">
    <citation type="submission" date="2016-10" db="EMBL/GenBank/DDBJ databases">
        <title>Comparative genomics of Bacillus thuringiensis reveals a path to pathogens against multiple invertebrate hosts.</title>
        <authorList>
            <person name="Zheng J."/>
            <person name="Gao Q."/>
            <person name="Liu H."/>
            <person name="Peng D."/>
            <person name="Ruan L."/>
            <person name="Sun M."/>
        </authorList>
    </citation>
    <scope>NUCLEOTIDE SEQUENCE [LARGE SCALE GENOMIC DNA]</scope>
    <source>
        <strain evidence="1">BGSC 4CF1</strain>
    </source>
</reference>
<organism evidence="1 2">
    <name type="scientific">Bacillus thuringiensis subsp. jegathesan</name>
    <dbReference type="NCBI Taxonomy" id="56955"/>
    <lineage>
        <taxon>Bacteria</taxon>
        <taxon>Bacillati</taxon>
        <taxon>Bacillota</taxon>
        <taxon>Bacilli</taxon>
        <taxon>Bacillales</taxon>
        <taxon>Bacillaceae</taxon>
        <taxon>Bacillus</taxon>
        <taxon>Bacillus cereus group</taxon>
    </lineage>
</organism>
<evidence type="ECO:0000313" key="1">
    <source>
        <dbReference type="EMBL" id="OUB78418.1"/>
    </source>
</evidence>
<comment type="caution">
    <text evidence="1">The sequence shown here is derived from an EMBL/GenBank/DDBJ whole genome shotgun (WGS) entry which is preliminary data.</text>
</comment>
<proteinExistence type="predicted"/>
<dbReference type="Proteomes" id="UP000194853">
    <property type="component" value="Unassembled WGS sequence"/>
</dbReference>